<dbReference type="AlphaFoldDB" id="A0A174WV05"/>
<dbReference type="EMBL" id="CZAI01000007">
    <property type="protein sequence ID" value="CUP80624.1"/>
    <property type="molecule type" value="Genomic_DNA"/>
</dbReference>
<evidence type="ECO:0000259" key="2">
    <source>
        <dbReference type="PROSITE" id="PS50943"/>
    </source>
</evidence>
<dbReference type="Proteomes" id="UP000095657">
    <property type="component" value="Unassembled WGS sequence"/>
</dbReference>
<dbReference type="Pfam" id="PF01381">
    <property type="entry name" value="HTH_3"/>
    <property type="match status" value="1"/>
</dbReference>
<reference evidence="5 6" key="1">
    <citation type="submission" date="2015-09" db="EMBL/GenBank/DDBJ databases">
        <authorList>
            <consortium name="Pathogen Informatics"/>
        </authorList>
    </citation>
    <scope>NUCLEOTIDE SEQUENCE [LARGE SCALE GENOMIC DNA]</scope>
    <source>
        <strain evidence="3 5">2789STDY5834880</strain>
        <strain evidence="4 6">2789STDY5834946</strain>
    </source>
</reference>
<feature type="coiled-coil region" evidence="1">
    <location>
        <begin position="72"/>
        <end position="99"/>
    </location>
</feature>
<evidence type="ECO:0000313" key="4">
    <source>
        <dbReference type="EMBL" id="CUQ48025.1"/>
    </source>
</evidence>
<protein>
    <submittedName>
        <fullName evidence="4">Helix-turn-helix</fullName>
    </submittedName>
</protein>
<gene>
    <name evidence="3" type="ORF">ERS852494_03136</name>
    <name evidence="4" type="ORF">ERS852558_03674</name>
</gene>
<feature type="domain" description="HTH cro/C1-type" evidence="2">
    <location>
        <begin position="7"/>
        <end position="60"/>
    </location>
</feature>
<evidence type="ECO:0000313" key="6">
    <source>
        <dbReference type="Proteomes" id="UP000095725"/>
    </source>
</evidence>
<dbReference type="Gene3D" id="1.10.260.40">
    <property type="entry name" value="lambda repressor-like DNA-binding domains"/>
    <property type="match status" value="1"/>
</dbReference>
<dbReference type="CDD" id="cd00093">
    <property type="entry name" value="HTH_XRE"/>
    <property type="match status" value="1"/>
</dbReference>
<sequence length="100" mass="11334">MANLLLIRDLCEINKIKIRELASRIGKDESTIQSMIRAGSTNTKTLEAIAEVFNVSPGIFFDNPSENNTGTNLNKEEEIAYLKKLLEEKERLIQVLLNKK</sequence>
<accession>A0A174WV05</accession>
<evidence type="ECO:0000313" key="3">
    <source>
        <dbReference type="EMBL" id="CUP80624.1"/>
    </source>
</evidence>
<dbReference type="PROSITE" id="PS50943">
    <property type="entry name" value="HTH_CROC1"/>
    <property type="match status" value="1"/>
</dbReference>
<dbReference type="GO" id="GO:0003677">
    <property type="term" value="F:DNA binding"/>
    <property type="evidence" value="ECO:0007669"/>
    <property type="project" value="InterPro"/>
</dbReference>
<dbReference type="EMBL" id="CZBL01000018">
    <property type="protein sequence ID" value="CUQ48025.1"/>
    <property type="molecule type" value="Genomic_DNA"/>
</dbReference>
<dbReference type="SUPFAM" id="SSF47413">
    <property type="entry name" value="lambda repressor-like DNA-binding domains"/>
    <property type="match status" value="1"/>
</dbReference>
<dbReference type="RefSeq" id="WP_007478434.1">
    <property type="nucleotide sequence ID" value="NZ_CAXSSI010000009.1"/>
</dbReference>
<name>A0A174WV05_9BACE</name>
<dbReference type="InterPro" id="IPR010982">
    <property type="entry name" value="Lambda_DNA-bd_dom_sf"/>
</dbReference>
<dbReference type="InterPro" id="IPR001387">
    <property type="entry name" value="Cro/C1-type_HTH"/>
</dbReference>
<dbReference type="SMART" id="SM00530">
    <property type="entry name" value="HTH_XRE"/>
    <property type="match status" value="1"/>
</dbReference>
<proteinExistence type="predicted"/>
<evidence type="ECO:0000313" key="5">
    <source>
        <dbReference type="Proteomes" id="UP000095657"/>
    </source>
</evidence>
<dbReference type="Proteomes" id="UP000095725">
    <property type="component" value="Unassembled WGS sequence"/>
</dbReference>
<evidence type="ECO:0000256" key="1">
    <source>
        <dbReference type="SAM" id="Coils"/>
    </source>
</evidence>
<organism evidence="4 6">
    <name type="scientific">Bacteroides caccae</name>
    <dbReference type="NCBI Taxonomy" id="47678"/>
    <lineage>
        <taxon>Bacteria</taxon>
        <taxon>Pseudomonadati</taxon>
        <taxon>Bacteroidota</taxon>
        <taxon>Bacteroidia</taxon>
        <taxon>Bacteroidales</taxon>
        <taxon>Bacteroidaceae</taxon>
        <taxon>Bacteroides</taxon>
    </lineage>
</organism>
<keyword evidence="1" id="KW-0175">Coiled coil</keyword>